<proteinExistence type="predicted"/>
<evidence type="ECO:0000313" key="2">
    <source>
        <dbReference type="Proteomes" id="UP000248817"/>
    </source>
</evidence>
<dbReference type="SUPFAM" id="SSF81301">
    <property type="entry name" value="Nucleotidyltransferase"/>
    <property type="match status" value="1"/>
</dbReference>
<dbReference type="EMBL" id="KZ825487">
    <property type="protein sequence ID" value="PYI32977.1"/>
    <property type="molecule type" value="Genomic_DNA"/>
</dbReference>
<dbReference type="Proteomes" id="UP000248817">
    <property type="component" value="Unassembled WGS sequence"/>
</dbReference>
<sequence>MKEESSPPADLVPLEEMEMDCDPAMWPEPPELTIIHSLNEAGVACVLLGDLALRAYGLSIYPRGIDLAVADEDTRRVEEVLEGRGLAFCFDRRCALWDEADQYFLSAIHCHLTAPGNVNESTRGWNKSVLHIWARSVLLEKLPNGIPVPSNITAHDEDFMLTSDPRLPEPTPDLLGIQPTRWVGRWGAGVVILTPKSFLEQMFWHVLRDFRPYDAKFKSPWELHMCRLALWISNQAPGAYVLCPSLADLSWSAARQFLELLTNPFTGHQDAWNFFFLLQSVWHKSGLLTRSPRQGRPIFQAVEGGYSLY</sequence>
<gene>
    <name evidence="1" type="ORF">BP00DRAFT_134513</name>
</gene>
<organism evidence="1 2">
    <name type="scientific">Aspergillus indologenus CBS 114.80</name>
    <dbReference type="NCBI Taxonomy" id="1450541"/>
    <lineage>
        <taxon>Eukaryota</taxon>
        <taxon>Fungi</taxon>
        <taxon>Dikarya</taxon>
        <taxon>Ascomycota</taxon>
        <taxon>Pezizomycotina</taxon>
        <taxon>Eurotiomycetes</taxon>
        <taxon>Eurotiomycetidae</taxon>
        <taxon>Eurotiales</taxon>
        <taxon>Aspergillaceae</taxon>
        <taxon>Aspergillus</taxon>
        <taxon>Aspergillus subgen. Circumdati</taxon>
    </lineage>
</organism>
<accession>A0A2V5J5H8</accession>
<evidence type="ECO:0000313" key="1">
    <source>
        <dbReference type="EMBL" id="PYI32977.1"/>
    </source>
</evidence>
<reference evidence="1 2" key="1">
    <citation type="submission" date="2018-02" db="EMBL/GenBank/DDBJ databases">
        <title>The genomes of Aspergillus section Nigri reveals drivers in fungal speciation.</title>
        <authorList>
            <consortium name="DOE Joint Genome Institute"/>
            <person name="Vesth T.C."/>
            <person name="Nybo J."/>
            <person name="Theobald S."/>
            <person name="Brandl J."/>
            <person name="Frisvad J.C."/>
            <person name="Nielsen K.F."/>
            <person name="Lyhne E.K."/>
            <person name="Kogle M.E."/>
            <person name="Kuo A."/>
            <person name="Riley R."/>
            <person name="Clum A."/>
            <person name="Nolan M."/>
            <person name="Lipzen A."/>
            <person name="Salamov A."/>
            <person name="Henrissat B."/>
            <person name="Wiebenga A."/>
            <person name="De vries R.P."/>
            <person name="Grigoriev I.V."/>
            <person name="Mortensen U.H."/>
            <person name="Andersen M.R."/>
            <person name="Baker S.E."/>
        </authorList>
    </citation>
    <scope>NUCLEOTIDE SEQUENCE [LARGE SCALE GENOMIC DNA]</scope>
    <source>
        <strain evidence="1 2">CBS 114.80</strain>
    </source>
</reference>
<dbReference type="InterPro" id="IPR043519">
    <property type="entry name" value="NT_sf"/>
</dbReference>
<keyword evidence="2" id="KW-1185">Reference proteome</keyword>
<name>A0A2V5J5H8_9EURO</name>
<protein>
    <submittedName>
        <fullName evidence="1">Uncharacterized protein</fullName>
    </submittedName>
</protein>
<dbReference type="AlphaFoldDB" id="A0A2V5J5H8"/>
<dbReference type="Gene3D" id="3.30.460.40">
    <property type="match status" value="1"/>
</dbReference>